<dbReference type="KEGG" id="vg:5142318"/>
<evidence type="ECO:0000313" key="1">
    <source>
        <dbReference type="EMBL" id="ABI33165.1"/>
    </source>
</evidence>
<organism evidence="1 2">
    <name type="scientific">Phormidium phage Pf-WMP4</name>
    <dbReference type="NCBI Taxonomy" id="2913979"/>
    <lineage>
        <taxon>Viruses</taxon>
        <taxon>Duplodnaviria</taxon>
        <taxon>Heunggongvirae</taxon>
        <taxon>Uroviricota</taxon>
        <taxon>Caudoviricetes</taxon>
        <taxon>Saffermanviridae</taxon>
        <taxon>Wumpquatrovirus</taxon>
        <taxon>Wumpquatrovirus WMP4</taxon>
    </lineage>
</organism>
<keyword evidence="2" id="KW-1185">Reference proteome</keyword>
<dbReference type="RefSeq" id="YP_762651.1">
    <property type="nucleotide sequence ID" value="NC_008367.1"/>
</dbReference>
<accession>Q0GBU5</accession>
<name>Q0GBU5_9CAUD</name>
<reference evidence="1 2" key="1">
    <citation type="journal article" date="2007" name="Virology">
        <title>Cyanophage Pf-WMP4, a T7-like phage infecting the freshwater cyanobacterium Phormidium foveolarum: complete genome sequence and DNA translocation.</title>
        <authorList>
            <person name="Liu X."/>
            <person name="Shi M."/>
            <person name="Kong S."/>
            <person name="Gao Y."/>
            <person name="An C."/>
        </authorList>
    </citation>
    <scope>NUCLEOTIDE SEQUENCE</scope>
</reference>
<protein>
    <submittedName>
        <fullName evidence="1">PfWMP4_21</fullName>
    </submittedName>
</protein>
<dbReference type="EMBL" id="DQ875742">
    <property type="protein sequence ID" value="ABI33165.1"/>
    <property type="molecule type" value="Genomic_DNA"/>
</dbReference>
<dbReference type="GeneID" id="5142318"/>
<sequence length="59" mass="6430">MQRPSTHTEVQRMMSLTLVYLFGLPALANTLGIPLLLANLYMAAVAALGLTVLDGWRNT</sequence>
<dbReference type="Proteomes" id="UP000000911">
    <property type="component" value="Segment"/>
</dbReference>
<evidence type="ECO:0000313" key="2">
    <source>
        <dbReference type="Proteomes" id="UP000000911"/>
    </source>
</evidence>
<proteinExistence type="predicted"/>